<evidence type="ECO:0000259" key="1">
    <source>
        <dbReference type="Pfam" id="PF08332"/>
    </source>
</evidence>
<dbReference type="EMBL" id="CACVAY010000013">
    <property type="protein sequence ID" value="CAA6803051.1"/>
    <property type="molecule type" value="Genomic_DNA"/>
</dbReference>
<dbReference type="GO" id="GO:0005516">
    <property type="term" value="F:calmodulin binding"/>
    <property type="evidence" value="ECO:0007669"/>
    <property type="project" value="InterPro"/>
</dbReference>
<feature type="domain" description="Calcium/calmodulin-dependent protein kinase II association-domain" evidence="1">
    <location>
        <begin position="67"/>
        <end position="182"/>
    </location>
</feature>
<name>A0A6S6S418_9GAMM</name>
<dbReference type="Gene3D" id="3.10.450.50">
    <property type="match status" value="1"/>
</dbReference>
<proteinExistence type="predicted"/>
<dbReference type="InterPro" id="IPR013543">
    <property type="entry name" value="Ca/CaM-dep_prot_kinase-assoc"/>
</dbReference>
<dbReference type="GO" id="GO:0004683">
    <property type="term" value="F:calcium/calmodulin-dependent protein kinase activity"/>
    <property type="evidence" value="ECO:0007669"/>
    <property type="project" value="InterPro"/>
</dbReference>
<dbReference type="InterPro" id="IPR011944">
    <property type="entry name" value="Steroid_delta5-4_isomerase"/>
</dbReference>
<dbReference type="InterPro" id="IPR032710">
    <property type="entry name" value="NTF2-like_dom_sf"/>
</dbReference>
<organism evidence="2">
    <name type="scientific">uncultured Thiotrichaceae bacterium</name>
    <dbReference type="NCBI Taxonomy" id="298394"/>
    <lineage>
        <taxon>Bacteria</taxon>
        <taxon>Pseudomonadati</taxon>
        <taxon>Pseudomonadota</taxon>
        <taxon>Gammaproteobacteria</taxon>
        <taxon>Thiotrichales</taxon>
        <taxon>Thiotrichaceae</taxon>
        <taxon>environmental samples</taxon>
    </lineage>
</organism>
<accession>A0A6S6S418</accession>
<reference evidence="2" key="1">
    <citation type="submission" date="2020-01" db="EMBL/GenBank/DDBJ databases">
        <authorList>
            <person name="Meier V. D."/>
            <person name="Meier V D."/>
        </authorList>
    </citation>
    <scope>NUCLEOTIDE SEQUENCE</scope>
    <source>
        <strain evidence="2">HLG_WM_MAG_07</strain>
    </source>
</reference>
<sequence length="184" mass="20955">MSKRNYQISGTVGIDQGIEIGLSYGHYQRYNTEQHITGRAAHNLPIDTSSSNEVEICQPATQQLAEELFNTWNDALQTGNARTVAELYADDAVLLPTVSNLPRTSLTEIENYFNHFLQKKPFGTIKSRNIKQGCNKLTDAGIYDFEIETNGEKEIVPARYTFVYEYRGNQWKIIHHHSSVMPEK</sequence>
<dbReference type="NCBIfam" id="TIGR02246">
    <property type="entry name" value="SgcJ/EcaC family oxidoreductase"/>
    <property type="match status" value="1"/>
</dbReference>
<gene>
    <name evidence="2" type="ORF">HELGO_WM10978</name>
</gene>
<dbReference type="AlphaFoldDB" id="A0A6S6S418"/>
<dbReference type="Pfam" id="PF08332">
    <property type="entry name" value="CaMKII_AD"/>
    <property type="match status" value="1"/>
</dbReference>
<protein>
    <submittedName>
        <fullName evidence="2">DUF4440 domain-containing protein</fullName>
    </submittedName>
</protein>
<dbReference type="SUPFAM" id="SSF54427">
    <property type="entry name" value="NTF2-like"/>
    <property type="match status" value="1"/>
</dbReference>
<evidence type="ECO:0000313" key="2">
    <source>
        <dbReference type="EMBL" id="CAA6803051.1"/>
    </source>
</evidence>